<dbReference type="Proteomes" id="UP000011715">
    <property type="component" value="Unassembled WGS sequence"/>
</dbReference>
<keyword evidence="1" id="KW-0472">Membrane</keyword>
<reference evidence="5" key="2">
    <citation type="submission" date="2010-05" db="EMBL/GenBank/DDBJ databases">
        <title>The Genome Sequence of Magnaporthe poae strain ATCC 64411.</title>
        <authorList>
            <consortium name="The Broad Institute Genome Sequencing Platform"/>
            <consortium name="Broad Institute Genome Sequencing Center for Infectious Disease"/>
            <person name="Ma L.-J."/>
            <person name="Dead R."/>
            <person name="Young S."/>
            <person name="Zeng Q."/>
            <person name="Koehrsen M."/>
            <person name="Alvarado L."/>
            <person name="Berlin A."/>
            <person name="Chapman S.B."/>
            <person name="Chen Z."/>
            <person name="Freedman E."/>
            <person name="Gellesch M."/>
            <person name="Goldberg J."/>
            <person name="Griggs A."/>
            <person name="Gujja S."/>
            <person name="Heilman E.R."/>
            <person name="Heiman D."/>
            <person name="Hepburn T."/>
            <person name="Howarth C."/>
            <person name="Jen D."/>
            <person name="Larson L."/>
            <person name="Mehta T."/>
            <person name="Neiman D."/>
            <person name="Pearson M."/>
            <person name="Roberts A."/>
            <person name="Saif S."/>
            <person name="Shea T."/>
            <person name="Shenoy N."/>
            <person name="Sisk P."/>
            <person name="Stolte C."/>
            <person name="Sykes S."/>
            <person name="Walk T."/>
            <person name="White J."/>
            <person name="Yandava C."/>
            <person name="Haas B."/>
            <person name="Nusbaum C."/>
            <person name="Birren B."/>
        </authorList>
    </citation>
    <scope>NUCLEOTIDE SEQUENCE</scope>
    <source>
        <strain evidence="5">ATCC 64411</strain>
    </source>
</reference>
<dbReference type="InterPro" id="IPR015915">
    <property type="entry name" value="Kelch-typ_b-propeller"/>
</dbReference>
<name>A0A0C4E1V5_MAGP6</name>
<protein>
    <recommendedName>
        <fullName evidence="8">Cellular morphogenesis protein</fullName>
    </recommendedName>
</protein>
<dbReference type="Pfam" id="PF12768">
    <property type="entry name" value="Rax2"/>
    <property type="match status" value="1"/>
</dbReference>
<keyword evidence="1" id="KW-1133">Transmembrane helix</keyword>
<dbReference type="OMA" id="NMYTPGC"/>
<reference evidence="5" key="3">
    <citation type="submission" date="2011-03" db="EMBL/GenBank/DDBJ databases">
        <title>Annotation of Magnaporthe poae ATCC 64411.</title>
        <authorList>
            <person name="Ma L.-J."/>
            <person name="Dead R."/>
            <person name="Young S.K."/>
            <person name="Zeng Q."/>
            <person name="Gargeya S."/>
            <person name="Fitzgerald M."/>
            <person name="Haas B."/>
            <person name="Abouelleil A."/>
            <person name="Alvarado L."/>
            <person name="Arachchi H.M."/>
            <person name="Berlin A."/>
            <person name="Brown A."/>
            <person name="Chapman S.B."/>
            <person name="Chen Z."/>
            <person name="Dunbar C."/>
            <person name="Freedman E."/>
            <person name="Gearin G."/>
            <person name="Gellesch M."/>
            <person name="Goldberg J."/>
            <person name="Griggs A."/>
            <person name="Gujja S."/>
            <person name="Heiman D."/>
            <person name="Howarth C."/>
            <person name="Larson L."/>
            <person name="Lui A."/>
            <person name="MacDonald P.J.P."/>
            <person name="Mehta T."/>
            <person name="Montmayeur A."/>
            <person name="Murphy C."/>
            <person name="Neiman D."/>
            <person name="Pearson M."/>
            <person name="Priest M."/>
            <person name="Roberts A."/>
            <person name="Saif S."/>
            <person name="Shea T."/>
            <person name="Shenoy N."/>
            <person name="Sisk P."/>
            <person name="Stolte C."/>
            <person name="Sykes S."/>
            <person name="Yandava C."/>
            <person name="Wortman J."/>
            <person name="Nusbaum C."/>
            <person name="Birren B."/>
        </authorList>
    </citation>
    <scope>NUCLEOTIDE SEQUENCE</scope>
    <source>
        <strain evidence="5">ATCC 64411</strain>
    </source>
</reference>
<dbReference type="GO" id="GO:1902929">
    <property type="term" value="C:plasma membrane of growing cell tip"/>
    <property type="evidence" value="ECO:0007669"/>
    <property type="project" value="TreeGrafter"/>
</dbReference>
<organism evidence="6 7">
    <name type="scientific">Magnaporthiopsis poae (strain ATCC 64411 / 73-15)</name>
    <name type="common">Kentucky bluegrass fungus</name>
    <name type="synonym">Magnaporthe poae</name>
    <dbReference type="NCBI Taxonomy" id="644358"/>
    <lineage>
        <taxon>Eukaryota</taxon>
        <taxon>Fungi</taxon>
        <taxon>Dikarya</taxon>
        <taxon>Ascomycota</taxon>
        <taxon>Pezizomycotina</taxon>
        <taxon>Sordariomycetes</taxon>
        <taxon>Sordariomycetidae</taxon>
        <taxon>Magnaporthales</taxon>
        <taxon>Magnaporthaceae</taxon>
        <taxon>Magnaporthiopsis</taxon>
    </lineage>
</organism>
<sequence>MRIPLRRRRSAPRPTLSNAVSSLIAISGLASIPGTDAVTFKPAPSANLDLSQLGRVGIAGDFSGISLYQFEGQTEAPISTNGSESLLARTPNGALASVLNTDASINTMCAFMLSSGSMAGVVLGGNFTSLGSKQSSAIALFNPNTSDVTPLAGLQGQVSAVLCDQERSTIYVGGNFRGAGSTNAIAWVNDQWTNLPFGGFNGPVKSITKAANGHIIFGGEFTGLGNDSVPTQPDGQVINLADATITSGSSSSDTSFSDPKNIICKAGRSGGPGNTWLLRDNTPGFWQASFNFGFQPTKLRLRNTRQNGRGTRTWRFTAQPINGIMNFTYIDPATGRNSSCTSECPLSNNSSVPFQDFHFVNVIGMNGFRIDISQFYGSGGGLDGIELFQDDIFTYAVNQFNEPTCAGLANPSRATTTGPFSISPSQLSLSQYLTAQLSSPINSQSASITFTPDIRESGDYSVNMYTPGCIPDGTCATRGQVNITINPRPGFSQSVQLFQTNNFDKFDQIYFGRMQASGSFRPTVVMTPLNGQPLDTMTFVAQRVGFTQINSTGGLNGLFDYNPATPTIDPTEFQNSGFHKLGASLAPSATVVALASAGDTTYIGGDFNGDNARNVVGINARDSSTQSLNGGLNGAVGAMARNGNDLYVGGSFSATQDNSVTGLNGVAVLDTATKRWSALGGGVEGNVVNVVLMTMNVTGTTPEVVVSFSGGFGQLRAFNGNPAVPVNGFAIWVPSQRNWLNNLNGTVESIDGNLSSSILNLPGGGDLYSGSVMSSSLGANGAAVLDGTSLRGFPARIQPRAAASPAPRIARRDTPLSVRSSGVNAGAFYAPANSGRNITVLAGRFTATATNGSSISNILLIDGANNDAVTGLGSEISDNSTFSAVAIQGDNLFAGGNVTGTVNGARINGLVSYNLANKNFNVQPPVLRGGNTTVHAIALRPNSGDVYVGGSFTSAGSLGCPGVCFYSSSAGTWNRPGPNLDGTVHTMIWASDTVLLAGGSITLNDTIKTSLVRFDTSRGTWEAFPGFDQLPGPAQVITPASRDGNEVWVSGTSTANGAIYLMKYDGSQWRSAPALGNGSVLRSLQMFTVTSNHDGSPLVAPNQVLMLTGSIRIPGFGTASAAIFDGAAYRPFALTSSRDRTSGTISRIFVEKSQFFTSSEAGRLPLVAIVLIGLGISLVLMLLIVLAGLLLDRLRKKREGYIPAPTSMYDRGSGIQRVPPGELLSTLRQGRPGPPTL</sequence>
<dbReference type="Pfam" id="PF20843">
    <property type="entry name" value="Rax2_3"/>
    <property type="match status" value="1"/>
</dbReference>
<accession>A0A0C4E1V5</accession>
<dbReference type="eggNOG" id="ENOG502QQZD">
    <property type="taxonomic scope" value="Eukaryota"/>
</dbReference>
<reference evidence="7" key="1">
    <citation type="submission" date="2010-05" db="EMBL/GenBank/DDBJ databases">
        <title>The genome sequence of Magnaporthe poae strain ATCC 64411.</title>
        <authorList>
            <person name="Ma L.-J."/>
            <person name="Dead R."/>
            <person name="Young S."/>
            <person name="Zeng Q."/>
            <person name="Koehrsen M."/>
            <person name="Alvarado L."/>
            <person name="Berlin A."/>
            <person name="Chapman S.B."/>
            <person name="Chen Z."/>
            <person name="Freedman E."/>
            <person name="Gellesch M."/>
            <person name="Goldberg J."/>
            <person name="Griggs A."/>
            <person name="Gujja S."/>
            <person name="Heilman E.R."/>
            <person name="Heiman D."/>
            <person name="Hepburn T."/>
            <person name="Howarth C."/>
            <person name="Jen D."/>
            <person name="Larson L."/>
            <person name="Mehta T."/>
            <person name="Neiman D."/>
            <person name="Pearson M."/>
            <person name="Roberts A."/>
            <person name="Saif S."/>
            <person name="Shea T."/>
            <person name="Shenoy N."/>
            <person name="Sisk P."/>
            <person name="Stolte C."/>
            <person name="Sykes S."/>
            <person name="Walk T."/>
            <person name="White J."/>
            <person name="Yandava C."/>
            <person name="Haas B."/>
            <person name="Nusbaum C."/>
            <person name="Birren B."/>
        </authorList>
    </citation>
    <scope>NUCLEOTIDE SEQUENCE [LARGE SCALE GENOMIC DNA]</scope>
    <source>
        <strain evidence="7">ATCC 64411 / 73-15</strain>
    </source>
</reference>
<dbReference type="VEuPathDB" id="FungiDB:MAPG_06377"/>
<dbReference type="AlphaFoldDB" id="A0A0C4E1V5"/>
<dbReference type="InterPro" id="IPR024982">
    <property type="entry name" value="Rax2-like_C"/>
</dbReference>
<evidence type="ECO:0000313" key="5">
    <source>
        <dbReference type="EMBL" id="KLU87377.1"/>
    </source>
</evidence>
<dbReference type="EMBL" id="ADBL01001546">
    <property type="status" value="NOT_ANNOTATED_CDS"/>
    <property type="molecule type" value="Genomic_DNA"/>
</dbReference>
<feature type="transmembrane region" description="Helical" evidence="1">
    <location>
        <begin position="1166"/>
        <end position="1191"/>
    </location>
</feature>
<keyword evidence="1" id="KW-0812">Transmembrane</keyword>
<feature type="domain" description="Rax2-like third" evidence="4">
    <location>
        <begin position="393"/>
        <end position="548"/>
    </location>
</feature>
<gene>
    <name evidence="5" type="ORF">MAPG_06377</name>
</gene>
<reference evidence="6" key="5">
    <citation type="submission" date="2015-06" db="UniProtKB">
        <authorList>
            <consortium name="EnsemblFungi"/>
        </authorList>
    </citation>
    <scope>IDENTIFICATION</scope>
    <source>
        <strain evidence="6">ATCC 64411</strain>
    </source>
</reference>
<evidence type="ECO:0000313" key="6">
    <source>
        <dbReference type="EnsemblFungi" id="MAPG_06377T0"/>
    </source>
</evidence>
<dbReference type="EMBL" id="GL876970">
    <property type="protein sequence ID" value="KLU87377.1"/>
    <property type="molecule type" value="Genomic_DNA"/>
</dbReference>
<proteinExistence type="predicted"/>
<dbReference type="EnsemblFungi" id="MAPG_06377T0">
    <property type="protein sequence ID" value="MAPG_06377T0"/>
    <property type="gene ID" value="MAPG_06377"/>
</dbReference>
<dbReference type="PANTHER" id="PTHR31778:SF2">
    <property type="entry name" value="BUD SITE SELECTION PROTEIN RAX2"/>
    <property type="match status" value="1"/>
</dbReference>
<evidence type="ECO:0008006" key="8">
    <source>
        <dbReference type="Google" id="ProtNLM"/>
    </source>
</evidence>
<feature type="domain" description="Rax2-like second" evidence="3">
    <location>
        <begin position="234"/>
        <end position="382"/>
    </location>
</feature>
<dbReference type="InterPro" id="IPR048265">
    <property type="entry name" value="Rax2-like_third"/>
</dbReference>
<evidence type="ECO:0000256" key="1">
    <source>
        <dbReference type="SAM" id="Phobius"/>
    </source>
</evidence>
<evidence type="ECO:0000313" key="7">
    <source>
        <dbReference type="Proteomes" id="UP000011715"/>
    </source>
</evidence>
<dbReference type="Gene3D" id="2.120.10.80">
    <property type="entry name" value="Kelch-type beta propeller"/>
    <property type="match status" value="1"/>
</dbReference>
<evidence type="ECO:0000259" key="3">
    <source>
        <dbReference type="Pfam" id="PF20842"/>
    </source>
</evidence>
<dbReference type="PANTHER" id="PTHR31778">
    <property type="entry name" value="BUD SITE SELECTION PROTEIN RAX2"/>
    <property type="match status" value="1"/>
</dbReference>
<dbReference type="InterPro" id="IPR048266">
    <property type="entry name" value="Rax2-like_second"/>
</dbReference>
<dbReference type="SUPFAM" id="SSF50965">
    <property type="entry name" value="Galactose oxidase, central domain"/>
    <property type="match status" value="2"/>
</dbReference>
<dbReference type="OrthoDB" id="2503993at2759"/>
<evidence type="ECO:0000259" key="2">
    <source>
        <dbReference type="Pfam" id="PF12768"/>
    </source>
</evidence>
<reference evidence="6" key="4">
    <citation type="journal article" date="2015" name="G3 (Bethesda)">
        <title>Genome sequences of three phytopathogenic species of the Magnaporthaceae family of fungi.</title>
        <authorList>
            <person name="Okagaki L.H."/>
            <person name="Nunes C.C."/>
            <person name="Sailsbery J."/>
            <person name="Clay B."/>
            <person name="Brown D."/>
            <person name="John T."/>
            <person name="Oh Y."/>
            <person name="Young N."/>
            <person name="Fitzgerald M."/>
            <person name="Haas B.J."/>
            <person name="Zeng Q."/>
            <person name="Young S."/>
            <person name="Adiconis X."/>
            <person name="Fan L."/>
            <person name="Levin J.Z."/>
            <person name="Mitchell T.K."/>
            <person name="Okubara P.A."/>
            <person name="Farman M.L."/>
            <person name="Kohn L.M."/>
            <person name="Birren B."/>
            <person name="Ma L.-J."/>
            <person name="Dean R.A."/>
        </authorList>
    </citation>
    <scope>NUCLEOTIDE SEQUENCE</scope>
    <source>
        <strain evidence="6">ATCC 64411 / 73-15</strain>
    </source>
</reference>
<dbReference type="Pfam" id="PF20842">
    <property type="entry name" value="Rax2_2"/>
    <property type="match status" value="1"/>
</dbReference>
<dbReference type="InterPro" id="IPR011043">
    <property type="entry name" value="Gal_Oxase/kelch_b-propeller"/>
</dbReference>
<feature type="domain" description="Rax2-like C-terminal" evidence="2">
    <location>
        <begin position="910"/>
        <end position="1159"/>
    </location>
</feature>
<evidence type="ECO:0000259" key="4">
    <source>
        <dbReference type="Pfam" id="PF20843"/>
    </source>
</evidence>
<dbReference type="STRING" id="644358.A0A0C4E1V5"/>
<keyword evidence="7" id="KW-1185">Reference proteome</keyword>